<dbReference type="Gene3D" id="3.40.50.300">
    <property type="entry name" value="P-loop containing nucleotide triphosphate hydrolases"/>
    <property type="match status" value="1"/>
</dbReference>
<evidence type="ECO:0000313" key="2">
    <source>
        <dbReference type="Proteomes" id="UP001200557"/>
    </source>
</evidence>
<dbReference type="EMBL" id="JAKGAQ010000002">
    <property type="protein sequence ID" value="MCF2870960.1"/>
    <property type="molecule type" value="Genomic_DNA"/>
</dbReference>
<dbReference type="InterPro" id="IPR027417">
    <property type="entry name" value="P-loop_NTPase"/>
</dbReference>
<reference evidence="1 2" key="1">
    <citation type="submission" date="2022-01" db="EMBL/GenBank/DDBJ databases">
        <title>Octadecabacter sp. nov., isolated from a marine alga.</title>
        <authorList>
            <person name="Jin M.S."/>
            <person name="Kim H.M."/>
            <person name="Han D.M."/>
            <person name="Jung J.J."/>
            <person name="Jeon C.O."/>
        </authorList>
    </citation>
    <scope>NUCLEOTIDE SEQUENCE [LARGE SCALE GENOMIC DNA]</scope>
    <source>
        <strain evidence="1 2">G9-8</strain>
    </source>
</reference>
<dbReference type="SUPFAM" id="SSF52540">
    <property type="entry name" value="P-loop containing nucleoside triphosphate hydrolases"/>
    <property type="match status" value="1"/>
</dbReference>
<evidence type="ECO:0008006" key="3">
    <source>
        <dbReference type="Google" id="ProtNLM"/>
    </source>
</evidence>
<name>A0ABS9CX47_9RHOB</name>
<keyword evidence="2" id="KW-1185">Reference proteome</keyword>
<dbReference type="Proteomes" id="UP001200557">
    <property type="component" value="Unassembled WGS sequence"/>
</dbReference>
<comment type="caution">
    <text evidence="1">The sequence shown here is derived from an EMBL/GenBank/DDBJ whole genome shotgun (WGS) entry which is preliminary data.</text>
</comment>
<proteinExistence type="predicted"/>
<organism evidence="1 2">
    <name type="scientific">Octadecabacter dasysiphoniae</name>
    <dbReference type="NCBI Taxonomy" id="2909341"/>
    <lineage>
        <taxon>Bacteria</taxon>
        <taxon>Pseudomonadati</taxon>
        <taxon>Pseudomonadota</taxon>
        <taxon>Alphaproteobacteria</taxon>
        <taxon>Rhodobacterales</taxon>
        <taxon>Roseobacteraceae</taxon>
        <taxon>Octadecabacter</taxon>
    </lineage>
</organism>
<dbReference type="RefSeq" id="WP_235225087.1">
    <property type="nucleotide sequence ID" value="NZ_JAKGAQ010000002.1"/>
</dbReference>
<dbReference type="InterPro" id="IPR040632">
    <property type="entry name" value="Sulfotransfer_4"/>
</dbReference>
<gene>
    <name evidence="1" type="ORF">L0664_07775</name>
</gene>
<evidence type="ECO:0000313" key="1">
    <source>
        <dbReference type="EMBL" id="MCF2870960.1"/>
    </source>
</evidence>
<dbReference type="Pfam" id="PF17784">
    <property type="entry name" value="Sulfotransfer_4"/>
    <property type="match status" value="1"/>
</dbReference>
<accession>A0ABS9CX47</accession>
<sequence>MTKPTYIVASPFKTGTSSIAKALVLLGAGCAPMPYRGDVLADIGPSVQQAHWLVRPNMSFDAFRARHGDEIRAAFTGLLAVCDGFDIFHDAPIGHSHLHPFILKTLMPRARLIWVKRPKAGWLESVRKWEVAHPDVYPHHAKWHTDKDDMVAQKIRRRMVARRGFAAFRRACPDDAVVLDWADLGHFDRLANFCGRKAPDEPFPHCNRS</sequence>
<protein>
    <recommendedName>
        <fullName evidence="3">Sulfotransferase family protein</fullName>
    </recommendedName>
</protein>